<name>A0A381VT06_9ZZZZ</name>
<feature type="transmembrane region" description="Helical" evidence="1">
    <location>
        <begin position="7"/>
        <end position="28"/>
    </location>
</feature>
<keyword evidence="1" id="KW-0472">Membrane</keyword>
<accession>A0A381VT06</accession>
<feature type="transmembrane region" description="Helical" evidence="1">
    <location>
        <begin position="34"/>
        <end position="55"/>
    </location>
</feature>
<protein>
    <submittedName>
        <fullName evidence="2">Uncharacterized protein</fullName>
    </submittedName>
</protein>
<evidence type="ECO:0000256" key="1">
    <source>
        <dbReference type="SAM" id="Phobius"/>
    </source>
</evidence>
<keyword evidence="1" id="KW-1133">Transmembrane helix</keyword>
<gene>
    <name evidence="2" type="ORF">METZ01_LOCUS96075</name>
</gene>
<sequence>MHTINDWIYFNCVLRLLMMLDWLTLHWLMDNLGWIVFGLLLSLAVLFFFPLLLGFQLKNETKNNKSMK</sequence>
<dbReference type="AlphaFoldDB" id="A0A381VT06"/>
<proteinExistence type="predicted"/>
<dbReference type="EMBL" id="UINC01009647">
    <property type="protein sequence ID" value="SVA43221.1"/>
    <property type="molecule type" value="Genomic_DNA"/>
</dbReference>
<organism evidence="2">
    <name type="scientific">marine metagenome</name>
    <dbReference type="NCBI Taxonomy" id="408172"/>
    <lineage>
        <taxon>unclassified sequences</taxon>
        <taxon>metagenomes</taxon>
        <taxon>ecological metagenomes</taxon>
    </lineage>
</organism>
<reference evidence="2" key="1">
    <citation type="submission" date="2018-05" db="EMBL/GenBank/DDBJ databases">
        <authorList>
            <person name="Lanie J.A."/>
            <person name="Ng W.-L."/>
            <person name="Kazmierczak K.M."/>
            <person name="Andrzejewski T.M."/>
            <person name="Davidsen T.M."/>
            <person name="Wayne K.J."/>
            <person name="Tettelin H."/>
            <person name="Glass J.I."/>
            <person name="Rusch D."/>
            <person name="Podicherti R."/>
            <person name="Tsui H.-C.T."/>
            <person name="Winkler M.E."/>
        </authorList>
    </citation>
    <scope>NUCLEOTIDE SEQUENCE</scope>
</reference>
<keyword evidence="1" id="KW-0812">Transmembrane</keyword>
<evidence type="ECO:0000313" key="2">
    <source>
        <dbReference type="EMBL" id="SVA43221.1"/>
    </source>
</evidence>